<gene>
    <name evidence="1" type="ORF">Tci_863192</name>
</gene>
<protein>
    <submittedName>
        <fullName evidence="1">Uncharacterized protein</fullName>
    </submittedName>
</protein>
<name>A0A699S1E0_TANCI</name>
<comment type="caution">
    <text evidence="1">The sequence shown here is derived from an EMBL/GenBank/DDBJ whole genome shotgun (WGS) entry which is preliminary data.</text>
</comment>
<accession>A0A699S1E0</accession>
<feature type="non-terminal residue" evidence="1">
    <location>
        <position position="1"/>
    </location>
</feature>
<sequence length="81" mass="9095">RRNVQVKTQRRSVPVETYTSNALVSQCDGVESYDWSFHVEEEPTNYTFMAFTSSSSSSFDNEVASCSKACSKACTKDYTTL</sequence>
<reference evidence="1" key="1">
    <citation type="journal article" date="2019" name="Sci. Rep.">
        <title>Draft genome of Tanacetum cinerariifolium, the natural source of mosquito coil.</title>
        <authorList>
            <person name="Yamashiro T."/>
            <person name="Shiraishi A."/>
            <person name="Satake H."/>
            <person name="Nakayama K."/>
        </authorList>
    </citation>
    <scope>NUCLEOTIDE SEQUENCE</scope>
</reference>
<proteinExistence type="predicted"/>
<dbReference type="AlphaFoldDB" id="A0A699S1E0"/>
<evidence type="ECO:0000313" key="1">
    <source>
        <dbReference type="EMBL" id="GFC91222.1"/>
    </source>
</evidence>
<dbReference type="EMBL" id="BKCJ011130513">
    <property type="protein sequence ID" value="GFC91222.1"/>
    <property type="molecule type" value="Genomic_DNA"/>
</dbReference>
<organism evidence="1">
    <name type="scientific">Tanacetum cinerariifolium</name>
    <name type="common">Dalmatian daisy</name>
    <name type="synonym">Chrysanthemum cinerariifolium</name>
    <dbReference type="NCBI Taxonomy" id="118510"/>
    <lineage>
        <taxon>Eukaryota</taxon>
        <taxon>Viridiplantae</taxon>
        <taxon>Streptophyta</taxon>
        <taxon>Embryophyta</taxon>
        <taxon>Tracheophyta</taxon>
        <taxon>Spermatophyta</taxon>
        <taxon>Magnoliopsida</taxon>
        <taxon>eudicotyledons</taxon>
        <taxon>Gunneridae</taxon>
        <taxon>Pentapetalae</taxon>
        <taxon>asterids</taxon>
        <taxon>campanulids</taxon>
        <taxon>Asterales</taxon>
        <taxon>Asteraceae</taxon>
        <taxon>Asteroideae</taxon>
        <taxon>Anthemideae</taxon>
        <taxon>Anthemidinae</taxon>
        <taxon>Tanacetum</taxon>
    </lineage>
</organism>